<gene>
    <name evidence="1" type="ORF">DES52_10950</name>
</gene>
<dbReference type="Proteomes" id="UP000248326">
    <property type="component" value="Unassembled WGS sequence"/>
</dbReference>
<dbReference type="AlphaFoldDB" id="A0A318SH01"/>
<reference evidence="1 2" key="1">
    <citation type="submission" date="2018-06" db="EMBL/GenBank/DDBJ databases">
        <title>Genomic Encyclopedia of Type Strains, Phase IV (KMG-IV): sequencing the most valuable type-strain genomes for metagenomic binning, comparative biology and taxonomic classification.</title>
        <authorList>
            <person name="Goeker M."/>
        </authorList>
    </citation>
    <scope>NUCLEOTIDE SEQUENCE [LARGE SCALE GENOMIC DNA]</scope>
    <source>
        <strain evidence="1 2">DSM 18048</strain>
    </source>
</reference>
<sequence>MSKPEALQQIRRLLTFLEKHAAEHPEFAQALNDALGVKPAVKAAPKMPKAKAPKVDVDPLTFVVQHGLPAFQTHVAAASDDEVRAHAKFLKVRVSKKDSVDDVRRKVLDNLAREVNRGSAFSKGD</sequence>
<keyword evidence="2" id="KW-1185">Reference proteome</keyword>
<organism evidence="1 2">
    <name type="scientific">Deinococcus yavapaiensis KR-236</name>
    <dbReference type="NCBI Taxonomy" id="694435"/>
    <lineage>
        <taxon>Bacteria</taxon>
        <taxon>Thermotogati</taxon>
        <taxon>Deinococcota</taxon>
        <taxon>Deinococci</taxon>
        <taxon>Deinococcales</taxon>
        <taxon>Deinococcaceae</taxon>
        <taxon>Deinococcus</taxon>
    </lineage>
</organism>
<accession>A0A318SH01</accession>
<dbReference type="EMBL" id="QJSX01000009">
    <property type="protein sequence ID" value="PYE53278.1"/>
    <property type="molecule type" value="Genomic_DNA"/>
</dbReference>
<name>A0A318SH01_9DEIO</name>
<protein>
    <submittedName>
        <fullName evidence="1">Uncharacterized protein</fullName>
    </submittedName>
</protein>
<evidence type="ECO:0000313" key="2">
    <source>
        <dbReference type="Proteomes" id="UP000248326"/>
    </source>
</evidence>
<dbReference type="RefSeq" id="WP_110887091.1">
    <property type="nucleotide sequence ID" value="NZ_QJSX01000009.1"/>
</dbReference>
<evidence type="ECO:0000313" key="1">
    <source>
        <dbReference type="EMBL" id="PYE53278.1"/>
    </source>
</evidence>
<comment type="caution">
    <text evidence="1">The sequence shown here is derived from an EMBL/GenBank/DDBJ whole genome shotgun (WGS) entry which is preliminary data.</text>
</comment>
<proteinExistence type="predicted"/>